<reference evidence="5" key="1">
    <citation type="submission" date="2020-05" db="EMBL/GenBank/DDBJ databases">
        <authorList>
            <person name="Chiriac C."/>
            <person name="Salcher M."/>
            <person name="Ghai R."/>
            <person name="Kavagutti S V."/>
        </authorList>
    </citation>
    <scope>NUCLEOTIDE SEQUENCE</scope>
</reference>
<dbReference type="Pfam" id="PF13419">
    <property type="entry name" value="HAD_2"/>
    <property type="match status" value="1"/>
</dbReference>
<gene>
    <name evidence="5" type="ORF">UFOPK2362_00097</name>
</gene>
<dbReference type="GO" id="GO:0003824">
    <property type="term" value="F:catalytic activity"/>
    <property type="evidence" value="ECO:0007669"/>
    <property type="project" value="UniProtKB-ARBA"/>
</dbReference>
<keyword evidence="4" id="KW-0119">Carbohydrate metabolism</keyword>
<dbReference type="PRINTS" id="PR00413">
    <property type="entry name" value="HADHALOGNASE"/>
</dbReference>
<dbReference type="InterPro" id="IPR051600">
    <property type="entry name" value="Beta-PGM-like"/>
</dbReference>
<name>A0A6J6MS33_9ZZZZ</name>
<dbReference type="SFLD" id="SFLDG01135">
    <property type="entry name" value="C1.5.6:_HAD__Beta-PGM__Phospha"/>
    <property type="match status" value="1"/>
</dbReference>
<dbReference type="InterPro" id="IPR036412">
    <property type="entry name" value="HAD-like_sf"/>
</dbReference>
<dbReference type="InterPro" id="IPR023198">
    <property type="entry name" value="PGP-like_dom2"/>
</dbReference>
<comment type="cofactor">
    <cofactor evidence="1">
        <name>Mg(2+)</name>
        <dbReference type="ChEBI" id="CHEBI:18420"/>
    </cofactor>
</comment>
<sequence length="224" mass="24813">MSAILFDMDGTLVDSEPLWLEAEREVMESVGASWSAQDQLSCLGGPRERTEKIMQERSNNVKPYGYFGDQLDILMLEKLATQLQVLPNAIDLINECRNFGLKIALVTASGGQLMRTVLTHFPINFFDITISADDVEKSKPDPAPYLLAAERLSVEIQDCVVVEDSITGVTAGLSSGAQVIGIPHLVTLSDHKNLRIVDKLSDISIKNLLDWYPFLNQNKVRNHG</sequence>
<dbReference type="Gene3D" id="3.40.50.1000">
    <property type="entry name" value="HAD superfamily/HAD-like"/>
    <property type="match status" value="1"/>
</dbReference>
<accession>A0A6J6MS33</accession>
<protein>
    <submittedName>
        <fullName evidence="5">Unannotated protein</fullName>
    </submittedName>
</protein>
<dbReference type="SUPFAM" id="SSF56784">
    <property type="entry name" value="HAD-like"/>
    <property type="match status" value="1"/>
</dbReference>
<organism evidence="5">
    <name type="scientific">freshwater metagenome</name>
    <dbReference type="NCBI Taxonomy" id="449393"/>
    <lineage>
        <taxon>unclassified sequences</taxon>
        <taxon>metagenomes</taxon>
        <taxon>ecological metagenomes</taxon>
    </lineage>
</organism>
<dbReference type="InterPro" id="IPR023214">
    <property type="entry name" value="HAD_sf"/>
</dbReference>
<dbReference type="SFLD" id="SFLDS00003">
    <property type="entry name" value="Haloacid_Dehalogenase"/>
    <property type="match status" value="1"/>
</dbReference>
<evidence type="ECO:0000313" key="5">
    <source>
        <dbReference type="EMBL" id="CAB4677040.1"/>
    </source>
</evidence>
<evidence type="ECO:0000256" key="2">
    <source>
        <dbReference type="ARBA" id="ARBA00022723"/>
    </source>
</evidence>
<dbReference type="GO" id="GO:0046872">
    <property type="term" value="F:metal ion binding"/>
    <property type="evidence" value="ECO:0007669"/>
    <property type="project" value="UniProtKB-KW"/>
</dbReference>
<dbReference type="CDD" id="cd07505">
    <property type="entry name" value="HAD_BPGM-like"/>
    <property type="match status" value="1"/>
</dbReference>
<dbReference type="SFLD" id="SFLDG01129">
    <property type="entry name" value="C1.5:_HAD__Beta-PGM__Phosphata"/>
    <property type="match status" value="1"/>
</dbReference>
<dbReference type="InterPro" id="IPR006439">
    <property type="entry name" value="HAD-SF_hydro_IA"/>
</dbReference>
<evidence type="ECO:0000256" key="1">
    <source>
        <dbReference type="ARBA" id="ARBA00001946"/>
    </source>
</evidence>
<evidence type="ECO:0000256" key="4">
    <source>
        <dbReference type="ARBA" id="ARBA00023277"/>
    </source>
</evidence>
<dbReference type="NCBIfam" id="TIGR01509">
    <property type="entry name" value="HAD-SF-IA-v3"/>
    <property type="match status" value="1"/>
</dbReference>
<proteinExistence type="predicted"/>
<keyword evidence="3" id="KW-0460">Magnesium</keyword>
<dbReference type="PANTHER" id="PTHR46193:SF18">
    <property type="entry name" value="HEXITOL PHOSPHATASE B"/>
    <property type="match status" value="1"/>
</dbReference>
<keyword evidence="2" id="KW-0479">Metal-binding</keyword>
<dbReference type="PANTHER" id="PTHR46193">
    <property type="entry name" value="6-PHOSPHOGLUCONATE PHOSPHATASE"/>
    <property type="match status" value="1"/>
</dbReference>
<evidence type="ECO:0000256" key="3">
    <source>
        <dbReference type="ARBA" id="ARBA00022842"/>
    </source>
</evidence>
<dbReference type="EMBL" id="CAEZXI010000004">
    <property type="protein sequence ID" value="CAB4677040.1"/>
    <property type="molecule type" value="Genomic_DNA"/>
</dbReference>
<dbReference type="InterPro" id="IPR041492">
    <property type="entry name" value="HAD_2"/>
</dbReference>
<dbReference type="Gene3D" id="1.10.150.240">
    <property type="entry name" value="Putative phosphatase, domain 2"/>
    <property type="match status" value="1"/>
</dbReference>
<dbReference type="AlphaFoldDB" id="A0A6J6MS33"/>